<protein>
    <submittedName>
        <fullName evidence="1">NADH-dependent flavin oxidoreductase, Oye family</fullName>
    </submittedName>
</protein>
<proteinExistence type="predicted"/>
<evidence type="ECO:0000313" key="1">
    <source>
        <dbReference type="EMBL" id="EHJ56417.1"/>
    </source>
</evidence>
<reference evidence="1 2" key="1">
    <citation type="journal article" date="2014" name="Int. J. Syst. Evol. Microbiol.">
        <title>Phylogenomics and the dynamic genome evolution of the genus Streptococcus.</title>
        <authorList>
            <consortium name="The Broad Institute Genome Sequencing Platform"/>
            <person name="Richards V.P."/>
            <person name="Palmer S.R."/>
            <person name="Pavinski Bitar P.D."/>
            <person name="Qin X."/>
            <person name="Weinstock G.M."/>
            <person name="Highlander S.K."/>
            <person name="Town C.D."/>
            <person name="Burne R.A."/>
            <person name="Stanhope M.J."/>
        </authorList>
    </citation>
    <scope>NUCLEOTIDE SEQUENCE [LARGE SCALE GENOMIC DNA]</scope>
    <source>
        <strain evidence="1 2">2285-97</strain>
    </source>
</reference>
<dbReference type="InterPro" id="IPR013785">
    <property type="entry name" value="Aldolase_TIM"/>
</dbReference>
<keyword evidence="2" id="KW-1185">Reference proteome</keyword>
<dbReference type="EMBL" id="AEUZ02000001">
    <property type="protein sequence ID" value="EHJ56417.1"/>
    <property type="molecule type" value="Genomic_DNA"/>
</dbReference>
<name>G5KCB5_9STRE</name>
<dbReference type="eggNOG" id="COG1902">
    <property type="taxonomic scope" value="Bacteria"/>
</dbReference>
<dbReference type="STRING" id="764291.STRUR_0430"/>
<dbReference type="Proteomes" id="UP000005388">
    <property type="component" value="Unassembled WGS sequence"/>
</dbReference>
<dbReference type="SUPFAM" id="SSF51395">
    <property type="entry name" value="FMN-linked oxidoreductases"/>
    <property type="match status" value="1"/>
</dbReference>
<organism evidence="1 2">
    <name type="scientific">Streptococcus urinalis 2285-97</name>
    <dbReference type="NCBI Taxonomy" id="764291"/>
    <lineage>
        <taxon>Bacteria</taxon>
        <taxon>Bacillati</taxon>
        <taxon>Bacillota</taxon>
        <taxon>Bacilli</taxon>
        <taxon>Lactobacillales</taxon>
        <taxon>Streptococcaceae</taxon>
        <taxon>Streptococcus</taxon>
    </lineage>
</organism>
<accession>G5KCB5</accession>
<evidence type="ECO:0000313" key="2">
    <source>
        <dbReference type="Proteomes" id="UP000005388"/>
    </source>
</evidence>
<gene>
    <name evidence="1" type="ORF">STRUR_0430</name>
</gene>
<dbReference type="Gene3D" id="3.20.20.70">
    <property type="entry name" value="Aldolase class I"/>
    <property type="match status" value="1"/>
</dbReference>
<dbReference type="AlphaFoldDB" id="G5KCB5"/>
<comment type="caution">
    <text evidence="1">The sequence shown here is derived from an EMBL/GenBank/DDBJ whole genome shotgun (WGS) entry which is preliminary data.</text>
</comment>
<sequence>MSEKELDYLHISLNDYKRLSVSKDYQEKTILAYVHDKIAGRLPLVGVGSVANQEDVKNVLNDAELVAAGQALLHDLNWGQKILKNQPTEDLQALKDNPRHQMADGLFGFVKTFRMDDH</sequence>